<evidence type="ECO:0000256" key="3">
    <source>
        <dbReference type="ARBA" id="ARBA00023125"/>
    </source>
</evidence>
<proteinExistence type="predicted"/>
<protein>
    <recommendedName>
        <fullName evidence="7">Zn(2)-C6 fungal-type domain-containing protein</fullName>
    </recommendedName>
</protein>
<dbReference type="GO" id="GO:0003677">
    <property type="term" value="F:DNA binding"/>
    <property type="evidence" value="ECO:0007669"/>
    <property type="project" value="UniProtKB-KW"/>
</dbReference>
<name>A0A3D8RKM0_9EURO</name>
<feature type="region of interest" description="Disordered" evidence="6">
    <location>
        <begin position="1"/>
        <end position="41"/>
    </location>
</feature>
<dbReference type="PANTHER" id="PTHR31001:SF40">
    <property type="entry name" value="ZN(II)2CYS6 TRANSCRIPTION FACTOR (EUROFUNG)"/>
    <property type="match status" value="1"/>
</dbReference>
<dbReference type="GO" id="GO:0005634">
    <property type="term" value="C:nucleus"/>
    <property type="evidence" value="ECO:0007669"/>
    <property type="project" value="UniProtKB-SubCell"/>
</dbReference>
<dbReference type="SMART" id="SM00066">
    <property type="entry name" value="GAL4"/>
    <property type="match status" value="1"/>
</dbReference>
<dbReference type="GeneID" id="38117629"/>
<evidence type="ECO:0000256" key="5">
    <source>
        <dbReference type="ARBA" id="ARBA00023242"/>
    </source>
</evidence>
<comment type="caution">
    <text evidence="8">The sequence shown here is derived from an EMBL/GenBank/DDBJ whole genome shotgun (WGS) entry which is preliminary data.</text>
</comment>
<organism evidence="8 9">
    <name type="scientific">Aspergillus mulundensis</name>
    <dbReference type="NCBI Taxonomy" id="1810919"/>
    <lineage>
        <taxon>Eukaryota</taxon>
        <taxon>Fungi</taxon>
        <taxon>Dikarya</taxon>
        <taxon>Ascomycota</taxon>
        <taxon>Pezizomycotina</taxon>
        <taxon>Eurotiomycetes</taxon>
        <taxon>Eurotiomycetidae</taxon>
        <taxon>Eurotiales</taxon>
        <taxon>Aspergillaceae</taxon>
        <taxon>Aspergillus</taxon>
        <taxon>Aspergillus subgen. Nidulantes</taxon>
    </lineage>
</organism>
<evidence type="ECO:0000313" key="8">
    <source>
        <dbReference type="EMBL" id="RDW74597.1"/>
    </source>
</evidence>
<gene>
    <name evidence="8" type="ORF">DSM5745_07259</name>
</gene>
<dbReference type="InterPro" id="IPR036864">
    <property type="entry name" value="Zn2-C6_fun-type_DNA-bd_sf"/>
</dbReference>
<dbReference type="InterPro" id="IPR001138">
    <property type="entry name" value="Zn2Cys6_DnaBD"/>
</dbReference>
<dbReference type="Proteomes" id="UP000256690">
    <property type="component" value="Unassembled WGS sequence"/>
</dbReference>
<evidence type="ECO:0000259" key="7">
    <source>
        <dbReference type="PROSITE" id="PS50048"/>
    </source>
</evidence>
<dbReference type="CDD" id="cd00067">
    <property type="entry name" value="GAL4"/>
    <property type="match status" value="1"/>
</dbReference>
<keyword evidence="2" id="KW-0805">Transcription regulation</keyword>
<dbReference type="OrthoDB" id="4159781at2759"/>
<reference evidence="8 9" key="1">
    <citation type="journal article" date="2018" name="IMA Fungus">
        <title>IMA Genome-F 9: Draft genome sequence of Annulohypoxylon stygium, Aspergillus mulundensis, Berkeleyomyces basicola (syn. Thielaviopsis basicola), Ceratocystis smalleyi, two Cercospora beticola strains, Coleophoma cylindrospora, Fusarium fracticaudum, Phialophora cf. hyalina, and Morchella septimelata.</title>
        <authorList>
            <person name="Wingfield B.D."/>
            <person name="Bills G.F."/>
            <person name="Dong Y."/>
            <person name="Huang W."/>
            <person name="Nel W.J."/>
            <person name="Swalarsk-Parry B.S."/>
            <person name="Vaghefi N."/>
            <person name="Wilken P.M."/>
            <person name="An Z."/>
            <person name="de Beer Z.W."/>
            <person name="De Vos L."/>
            <person name="Chen L."/>
            <person name="Duong T.A."/>
            <person name="Gao Y."/>
            <person name="Hammerbacher A."/>
            <person name="Kikkert J.R."/>
            <person name="Li Y."/>
            <person name="Li H."/>
            <person name="Li K."/>
            <person name="Li Q."/>
            <person name="Liu X."/>
            <person name="Ma X."/>
            <person name="Naidoo K."/>
            <person name="Pethybridge S.J."/>
            <person name="Sun J."/>
            <person name="Steenkamp E.T."/>
            <person name="van der Nest M.A."/>
            <person name="van Wyk S."/>
            <person name="Wingfield M.J."/>
            <person name="Xiong C."/>
            <person name="Yue Q."/>
            <person name="Zhang X."/>
        </authorList>
    </citation>
    <scope>NUCLEOTIDE SEQUENCE [LARGE SCALE GENOMIC DNA]</scope>
    <source>
        <strain evidence="8 9">DSM 5745</strain>
    </source>
</reference>
<dbReference type="PANTHER" id="PTHR31001">
    <property type="entry name" value="UNCHARACTERIZED TRANSCRIPTIONAL REGULATORY PROTEIN"/>
    <property type="match status" value="1"/>
</dbReference>
<dbReference type="GO" id="GO:0008270">
    <property type="term" value="F:zinc ion binding"/>
    <property type="evidence" value="ECO:0007669"/>
    <property type="project" value="InterPro"/>
</dbReference>
<dbReference type="PROSITE" id="PS50048">
    <property type="entry name" value="ZN2_CY6_FUNGAL_2"/>
    <property type="match status" value="1"/>
</dbReference>
<dbReference type="SUPFAM" id="SSF57701">
    <property type="entry name" value="Zn2/Cys6 DNA-binding domain"/>
    <property type="match status" value="1"/>
</dbReference>
<dbReference type="AlphaFoldDB" id="A0A3D8RKM0"/>
<keyword evidence="9" id="KW-1185">Reference proteome</keyword>
<evidence type="ECO:0000256" key="1">
    <source>
        <dbReference type="ARBA" id="ARBA00004123"/>
    </source>
</evidence>
<evidence type="ECO:0000313" key="9">
    <source>
        <dbReference type="Proteomes" id="UP000256690"/>
    </source>
</evidence>
<dbReference type="Pfam" id="PF00172">
    <property type="entry name" value="Zn_clus"/>
    <property type="match status" value="1"/>
</dbReference>
<evidence type="ECO:0000256" key="4">
    <source>
        <dbReference type="ARBA" id="ARBA00023163"/>
    </source>
</evidence>
<feature type="compositionally biased region" description="Pro residues" evidence="6">
    <location>
        <begin position="8"/>
        <end position="17"/>
    </location>
</feature>
<dbReference type="RefSeq" id="XP_026602365.1">
    <property type="nucleotide sequence ID" value="XM_026749275.1"/>
</dbReference>
<accession>A0A3D8RKM0</accession>
<keyword evidence="3" id="KW-0238">DNA-binding</keyword>
<dbReference type="EMBL" id="PVWQ01000008">
    <property type="protein sequence ID" value="RDW74597.1"/>
    <property type="molecule type" value="Genomic_DNA"/>
</dbReference>
<evidence type="ECO:0000256" key="2">
    <source>
        <dbReference type="ARBA" id="ARBA00023015"/>
    </source>
</evidence>
<keyword evidence="4" id="KW-0804">Transcription</keyword>
<evidence type="ECO:0000256" key="6">
    <source>
        <dbReference type="SAM" id="MobiDB-lite"/>
    </source>
</evidence>
<feature type="domain" description="Zn(2)-C6 fungal-type" evidence="7">
    <location>
        <begin position="40"/>
        <end position="71"/>
    </location>
</feature>
<dbReference type="Gene3D" id="4.10.240.10">
    <property type="entry name" value="Zn(2)-C6 fungal-type DNA-binding domain"/>
    <property type="match status" value="1"/>
</dbReference>
<sequence length="178" mass="18573">MASVPNPMNEPPHPPTIPSSSSSDPNNEKDKPSKPRPVASCAACRMRKVKCDRASPCSACIARKTPSECVYASTSEDREAIAAAETIAELRVLKGELQEKLARSSSVTSGAVPGAGIVFDRDGGAGEDADEQEALEAVYAVLRGGSVELVRELVGRIRAGEEVGGILGALELDGREVA</sequence>
<comment type="subcellular location">
    <subcellularLocation>
        <location evidence="1">Nucleus</location>
    </subcellularLocation>
</comment>
<dbReference type="GO" id="GO:0000981">
    <property type="term" value="F:DNA-binding transcription factor activity, RNA polymerase II-specific"/>
    <property type="evidence" value="ECO:0007669"/>
    <property type="project" value="InterPro"/>
</dbReference>
<keyword evidence="5" id="KW-0539">Nucleus</keyword>
<dbReference type="STRING" id="1810919.A0A3D8RKM0"/>
<dbReference type="InterPro" id="IPR050613">
    <property type="entry name" value="Sec_Metabolite_Reg"/>
</dbReference>
<dbReference type="PROSITE" id="PS00463">
    <property type="entry name" value="ZN2_CY6_FUNGAL_1"/>
    <property type="match status" value="1"/>
</dbReference>